<dbReference type="Pfam" id="PF07712">
    <property type="entry name" value="SURNod19"/>
    <property type="match status" value="1"/>
</dbReference>
<dbReference type="PANTHER" id="PTHR33390">
    <property type="entry name" value="STRESS UP-REGULATED NOD 19 PROTEIN"/>
    <property type="match status" value="1"/>
</dbReference>
<organism evidence="2 3">
    <name type="scientific">Cephalotus follicularis</name>
    <name type="common">Albany pitcher plant</name>
    <dbReference type="NCBI Taxonomy" id="3775"/>
    <lineage>
        <taxon>Eukaryota</taxon>
        <taxon>Viridiplantae</taxon>
        <taxon>Streptophyta</taxon>
        <taxon>Embryophyta</taxon>
        <taxon>Tracheophyta</taxon>
        <taxon>Spermatophyta</taxon>
        <taxon>Magnoliopsida</taxon>
        <taxon>eudicotyledons</taxon>
        <taxon>Gunneridae</taxon>
        <taxon>Pentapetalae</taxon>
        <taxon>rosids</taxon>
        <taxon>fabids</taxon>
        <taxon>Oxalidales</taxon>
        <taxon>Cephalotaceae</taxon>
        <taxon>Cephalotus</taxon>
    </lineage>
</organism>
<comment type="caution">
    <text evidence="2">The sequence shown here is derived from an EMBL/GenBank/DDBJ whole genome shotgun (WGS) entry which is preliminary data.</text>
</comment>
<protein>
    <submittedName>
        <fullName evidence="2">SURNod19 domain-containing protein</fullName>
    </submittedName>
</protein>
<proteinExistence type="predicted"/>
<feature type="signal peptide" evidence="1">
    <location>
        <begin position="1"/>
        <end position="25"/>
    </location>
</feature>
<evidence type="ECO:0000256" key="1">
    <source>
        <dbReference type="SAM" id="SignalP"/>
    </source>
</evidence>
<keyword evidence="1" id="KW-0732">Signal</keyword>
<keyword evidence="3" id="KW-1185">Reference proteome</keyword>
<name>A0A1Q3CRC4_CEPFO</name>
<dbReference type="Proteomes" id="UP000187406">
    <property type="component" value="Unassembled WGS sequence"/>
</dbReference>
<evidence type="ECO:0000313" key="3">
    <source>
        <dbReference type="Proteomes" id="UP000187406"/>
    </source>
</evidence>
<reference evidence="3" key="1">
    <citation type="submission" date="2016-04" db="EMBL/GenBank/DDBJ databases">
        <title>Cephalotus genome sequencing.</title>
        <authorList>
            <person name="Fukushima K."/>
            <person name="Hasebe M."/>
            <person name="Fang X."/>
        </authorList>
    </citation>
    <scope>NUCLEOTIDE SEQUENCE [LARGE SCALE GENOMIC DNA]</scope>
    <source>
        <strain evidence="3">cv. St1</strain>
    </source>
</reference>
<accession>A0A1Q3CRC4</accession>
<evidence type="ECO:0000313" key="2">
    <source>
        <dbReference type="EMBL" id="GAV82799.1"/>
    </source>
</evidence>
<dbReference type="AlphaFoldDB" id="A0A1Q3CRC4"/>
<feature type="chain" id="PRO_5012365740" evidence="1">
    <location>
        <begin position="26"/>
        <end position="403"/>
    </location>
</feature>
<dbReference type="EMBL" id="BDDD01002722">
    <property type="protein sequence ID" value="GAV82799.1"/>
    <property type="molecule type" value="Genomic_DNA"/>
</dbReference>
<dbReference type="InParanoid" id="A0A1Q3CRC4"/>
<dbReference type="OrthoDB" id="1923469at2759"/>
<dbReference type="FunCoup" id="A0A1Q3CRC4">
    <property type="interactions" value="269"/>
</dbReference>
<dbReference type="InterPro" id="IPR011692">
    <property type="entry name" value="Stress_up-reg_Nod19"/>
</dbReference>
<dbReference type="PANTHER" id="PTHR33390:SF1">
    <property type="entry name" value="STRESS UP-REGULATED NOD 19 PROTEIN"/>
    <property type="match status" value="1"/>
</dbReference>
<gene>
    <name evidence="2" type="ORF">CFOL_v3_26250</name>
</gene>
<dbReference type="STRING" id="3775.A0A1Q3CRC4"/>
<sequence>MMYCCHGWLRWLAILLALSIPQLQAFLGKENEIKTAVFLSPKFELGPGSVENKYYYDIDFPRGHVFLKSFNGEVIDDAGNPVPLYETYLHHWLVARIYQNKSVNIPNQDIFVRNSGLCQYNFLGQYFGLGSETRKTSTYIPDPYGIEIGNPKEIPEGFEEKWMLNVHAIDTRGVEDRWGCTECRCNLYNVTVDEFGGPLPPGYRGGLDCCYDHTQCKLRQGFKGAKRSLYLRYTVKWVDWDIHILPLKIYILDFTDNWKRISNSTGLDVEHDCRIEYDVEPCSVNGDVDGKCVDSKKLSLIMPYGGYVIYGVAHQHAGGIISTLYREDGQVICSSNALYGDGEEVGNEAGYVVGMSTCYPKPGSIKIANGETLILEANYSSTQFHTGVMSLFYLLVADQAEAL</sequence>